<evidence type="ECO:0000256" key="1">
    <source>
        <dbReference type="ARBA" id="ARBA00003041"/>
    </source>
</evidence>
<keyword evidence="12" id="KW-0282">Flagellum</keyword>
<sequence length="264" mass="30086">MSDFQPSEFDRHESWRRWKMDELAKPVQRSDEPESPAAIHRRKVAAAQKAAEEARQREEQARKAEYQKVRQQAEQEGYQAGFKRGQQEGHAQGLEAGQQEAKQALEQQINQTLAPLAHLAKQFDDALARLDESLADDLVELALLTGRQLAGEALEANPEEILRLVRQLLHTEPPLVGQQRLWLNPEDHALVSQHLADKLSAANWKLQPDDQLARGGCRVTSDQGELDATFESRWQAINSHRRQRHHKLSKDKNAAEISSDDRRE</sequence>
<feature type="region of interest" description="Disordered" evidence="10">
    <location>
        <begin position="22"/>
        <end position="103"/>
    </location>
</feature>
<keyword evidence="6" id="KW-0963">Cytoplasm</keyword>
<dbReference type="GO" id="GO:0071973">
    <property type="term" value="P:bacterial-type flagellum-dependent cell motility"/>
    <property type="evidence" value="ECO:0007669"/>
    <property type="project" value="InterPro"/>
</dbReference>
<feature type="domain" description="Flagellar assembly protein FliH/Type III secretion system HrpE" evidence="11">
    <location>
        <begin position="112"/>
        <end position="236"/>
    </location>
</feature>
<keyword evidence="8" id="KW-0653">Protein transport</keyword>
<protein>
    <recommendedName>
        <fullName evidence="4">Flagellar assembly protein FliH</fullName>
    </recommendedName>
</protein>
<keyword evidence="5" id="KW-0813">Transport</keyword>
<feature type="compositionally biased region" description="Basic and acidic residues" evidence="10">
    <location>
        <begin position="22"/>
        <end position="32"/>
    </location>
</feature>
<comment type="similarity">
    <text evidence="3">Belongs to the FliH family.</text>
</comment>
<dbReference type="GO" id="GO:0044781">
    <property type="term" value="P:bacterial-type flagellum organization"/>
    <property type="evidence" value="ECO:0007669"/>
    <property type="project" value="UniProtKB-KW"/>
</dbReference>
<evidence type="ECO:0000256" key="8">
    <source>
        <dbReference type="ARBA" id="ARBA00022927"/>
    </source>
</evidence>
<dbReference type="GO" id="GO:0015031">
    <property type="term" value="P:protein transport"/>
    <property type="evidence" value="ECO:0007669"/>
    <property type="project" value="UniProtKB-KW"/>
</dbReference>
<dbReference type="PANTHER" id="PTHR34982">
    <property type="entry name" value="YOP PROTEINS TRANSLOCATION PROTEIN L"/>
    <property type="match status" value="1"/>
</dbReference>
<keyword evidence="13" id="KW-1185">Reference proteome</keyword>
<keyword evidence="7" id="KW-1005">Bacterial flagellum biogenesis</keyword>
<organism evidence="12 13">
    <name type="scientific">Vreelandella azerica</name>
    <dbReference type="NCBI Taxonomy" id="2732867"/>
    <lineage>
        <taxon>Bacteria</taxon>
        <taxon>Pseudomonadati</taxon>
        <taxon>Pseudomonadota</taxon>
        <taxon>Gammaproteobacteria</taxon>
        <taxon>Oceanospirillales</taxon>
        <taxon>Halomonadaceae</taxon>
        <taxon>Vreelandella</taxon>
    </lineage>
</organism>
<name>A0A7Y3XBH0_9GAMM</name>
<dbReference type="RefSeq" id="WP_171702802.1">
    <property type="nucleotide sequence ID" value="NZ_JABFHI010000005.1"/>
</dbReference>
<feature type="compositionally biased region" description="Basic and acidic residues" evidence="10">
    <location>
        <begin position="250"/>
        <end position="264"/>
    </location>
</feature>
<dbReference type="AlphaFoldDB" id="A0A7Y3XBH0"/>
<dbReference type="PANTHER" id="PTHR34982:SF1">
    <property type="entry name" value="FLAGELLAR ASSEMBLY PROTEIN FLIH"/>
    <property type="match status" value="1"/>
</dbReference>
<keyword evidence="9" id="KW-1006">Bacterial flagellum protein export</keyword>
<dbReference type="GO" id="GO:0009288">
    <property type="term" value="C:bacterial-type flagellum"/>
    <property type="evidence" value="ECO:0007669"/>
    <property type="project" value="InterPro"/>
</dbReference>
<evidence type="ECO:0000313" key="12">
    <source>
        <dbReference type="EMBL" id="NOG32323.1"/>
    </source>
</evidence>
<reference evidence="12 13" key="1">
    <citation type="submission" date="2020-05" db="EMBL/GenBank/DDBJ databases">
        <authorList>
            <person name="Ruan W."/>
            <person name="Jeon C.O."/>
            <person name="Chun B.H."/>
        </authorList>
    </citation>
    <scope>NUCLEOTIDE SEQUENCE [LARGE SCALE GENOMIC DNA]</scope>
    <source>
        <strain evidence="12 13">TBZ9</strain>
    </source>
</reference>
<evidence type="ECO:0000256" key="9">
    <source>
        <dbReference type="ARBA" id="ARBA00023225"/>
    </source>
</evidence>
<reference evidence="12 13" key="2">
    <citation type="submission" date="2020-06" db="EMBL/GenBank/DDBJ databases">
        <title>Halomonas songnenensis sp. nov., a moderately halophilic bacterium isolated from saline and alkaline soils.</title>
        <authorList>
            <person name="Jiang J."/>
            <person name="Pan Y."/>
        </authorList>
    </citation>
    <scope>NUCLEOTIDE SEQUENCE [LARGE SCALE GENOMIC DNA]</scope>
    <source>
        <strain evidence="12 13">TBZ9</strain>
    </source>
</reference>
<dbReference type="SUPFAM" id="SSF160527">
    <property type="entry name" value="V-type ATPase subunit E-like"/>
    <property type="match status" value="1"/>
</dbReference>
<feature type="region of interest" description="Disordered" evidence="10">
    <location>
        <begin position="240"/>
        <end position="264"/>
    </location>
</feature>
<accession>A0A7Y3XBH0</accession>
<dbReference type="PRINTS" id="PR01003">
    <property type="entry name" value="FLGFLIH"/>
</dbReference>
<dbReference type="InterPro" id="IPR018035">
    <property type="entry name" value="Flagellar_FliH/T3SS_HrpE"/>
</dbReference>
<feature type="compositionally biased region" description="Basic and acidic residues" evidence="10">
    <location>
        <begin position="50"/>
        <end position="73"/>
    </location>
</feature>
<dbReference type="Pfam" id="PF02108">
    <property type="entry name" value="FliH"/>
    <property type="match status" value="1"/>
</dbReference>
<dbReference type="InterPro" id="IPR000563">
    <property type="entry name" value="Flag_FliH"/>
</dbReference>
<keyword evidence="12" id="KW-0969">Cilium</keyword>
<comment type="function">
    <text evidence="1">Needed for flagellar regrowth and assembly.</text>
</comment>
<comment type="caution">
    <text evidence="12">The sequence shown here is derived from an EMBL/GenBank/DDBJ whole genome shotgun (WGS) entry which is preliminary data.</text>
</comment>
<comment type="subcellular location">
    <subcellularLocation>
        <location evidence="2">Cytoplasm</location>
    </subcellularLocation>
</comment>
<evidence type="ECO:0000256" key="3">
    <source>
        <dbReference type="ARBA" id="ARBA00006602"/>
    </source>
</evidence>
<feature type="compositionally biased region" description="Basic residues" evidence="10">
    <location>
        <begin position="240"/>
        <end position="249"/>
    </location>
</feature>
<gene>
    <name evidence="12" type="ORF">HLB35_12195</name>
</gene>
<evidence type="ECO:0000256" key="5">
    <source>
        <dbReference type="ARBA" id="ARBA00022448"/>
    </source>
</evidence>
<dbReference type="GO" id="GO:0005829">
    <property type="term" value="C:cytosol"/>
    <property type="evidence" value="ECO:0007669"/>
    <property type="project" value="TreeGrafter"/>
</dbReference>
<keyword evidence="12" id="KW-0966">Cell projection</keyword>
<evidence type="ECO:0000313" key="13">
    <source>
        <dbReference type="Proteomes" id="UP000588806"/>
    </source>
</evidence>
<evidence type="ECO:0000256" key="10">
    <source>
        <dbReference type="SAM" id="MobiDB-lite"/>
    </source>
</evidence>
<evidence type="ECO:0000256" key="7">
    <source>
        <dbReference type="ARBA" id="ARBA00022795"/>
    </source>
</evidence>
<evidence type="ECO:0000259" key="11">
    <source>
        <dbReference type="Pfam" id="PF02108"/>
    </source>
</evidence>
<evidence type="ECO:0000256" key="2">
    <source>
        <dbReference type="ARBA" id="ARBA00004496"/>
    </source>
</evidence>
<dbReference type="GO" id="GO:0003774">
    <property type="term" value="F:cytoskeletal motor activity"/>
    <property type="evidence" value="ECO:0007669"/>
    <property type="project" value="InterPro"/>
</dbReference>
<evidence type="ECO:0000256" key="6">
    <source>
        <dbReference type="ARBA" id="ARBA00022490"/>
    </source>
</evidence>
<evidence type="ECO:0000256" key="4">
    <source>
        <dbReference type="ARBA" id="ARBA00016507"/>
    </source>
</evidence>
<dbReference type="Proteomes" id="UP000588806">
    <property type="component" value="Unassembled WGS sequence"/>
</dbReference>
<dbReference type="InterPro" id="IPR051472">
    <property type="entry name" value="T3SS_Stator/FliH"/>
</dbReference>
<dbReference type="EMBL" id="JABFHI010000005">
    <property type="protein sequence ID" value="NOG32323.1"/>
    <property type="molecule type" value="Genomic_DNA"/>
</dbReference>
<proteinExistence type="inferred from homology"/>